<dbReference type="AlphaFoldDB" id="A0A9P4TT05"/>
<gene>
    <name evidence="11" type="ORF">EJ08DRAFT_653477</name>
</gene>
<keyword evidence="5" id="KW-0949">S-adenosyl-L-methionine</keyword>
<evidence type="ECO:0000256" key="1">
    <source>
        <dbReference type="ARBA" id="ARBA00008569"/>
    </source>
</evidence>
<dbReference type="PANTHER" id="PTHR48418:SF1">
    <property type="entry name" value="TRNA WYBUTOSINE-SYNTHESIZING PROTEIN 3"/>
    <property type="match status" value="1"/>
</dbReference>
<organism evidence="11 12">
    <name type="scientific">Tothia fuscella</name>
    <dbReference type="NCBI Taxonomy" id="1048955"/>
    <lineage>
        <taxon>Eukaryota</taxon>
        <taxon>Fungi</taxon>
        <taxon>Dikarya</taxon>
        <taxon>Ascomycota</taxon>
        <taxon>Pezizomycotina</taxon>
        <taxon>Dothideomycetes</taxon>
        <taxon>Pleosporomycetidae</taxon>
        <taxon>Venturiales</taxon>
        <taxon>Cylindrosympodiaceae</taxon>
        <taxon>Tothia</taxon>
    </lineage>
</organism>
<evidence type="ECO:0000256" key="6">
    <source>
        <dbReference type="ARBA" id="ARBA00022694"/>
    </source>
</evidence>
<dbReference type="Proteomes" id="UP000800235">
    <property type="component" value="Unassembled WGS sequence"/>
</dbReference>
<evidence type="ECO:0000256" key="3">
    <source>
        <dbReference type="ARBA" id="ARBA00022603"/>
    </source>
</evidence>
<evidence type="ECO:0000256" key="2">
    <source>
        <dbReference type="ARBA" id="ARBA00012750"/>
    </source>
</evidence>
<dbReference type="InterPro" id="IPR036602">
    <property type="entry name" value="tRNA_yW-synthesising-like_sf"/>
</dbReference>
<sequence length="307" mass="33568">MSTAFQIKKQRILEQLTVPSAEYSDRSPKGSIDEGIRDLVDEINAIPGLVTTSSCAGRISVFLEGKKKSASLDHEDPGNSDTHAIGGPGGKGGGRWLFVSHDPVPADPEPNFHTVFSMQPSRNLQCSIPSGVQLVHLKFEAMILHLLTSSIKDAQIVLSAASTAGFRESGAMGLSANHDTTITPMIAVRSTGLSFDTIIGYKTTASESEENDEIISTVTEEHLKLMVNIANERFEVNSERIQRFRNALVASQQRADGNGNGEGPEWEDKAVRIARKREEGLERQRFLREENEKREGQGAEEVKIGLK</sequence>
<feature type="domain" description="tRNA wybutosine-synthesizing protein" evidence="10">
    <location>
        <begin position="8"/>
        <end position="248"/>
    </location>
</feature>
<dbReference type="GO" id="GO:0008033">
    <property type="term" value="P:tRNA processing"/>
    <property type="evidence" value="ECO:0007669"/>
    <property type="project" value="UniProtKB-KW"/>
</dbReference>
<dbReference type="PANTHER" id="PTHR48418">
    <property type="entry name" value="TRNA WYBUTOSINE-SYNTHESIZING PROTEIN 3"/>
    <property type="match status" value="1"/>
</dbReference>
<protein>
    <recommendedName>
        <fullName evidence="2">tRNA(Phe) 7-[(3-amino-3-carboxypropyl)-4-demethylwyosine(37)-N(4)]-methyltransferase</fullName>
        <ecNumber evidence="2">2.1.1.282</ecNumber>
    </recommendedName>
    <alternativeName>
        <fullName evidence="7">tRNA(Phe) 7-((3-amino-3-carboxypropyl)-4-demethylwyosine(37)-N(4))-methyltransferase</fullName>
    </alternativeName>
</protein>
<dbReference type="EMBL" id="MU007099">
    <property type="protein sequence ID" value="KAF2421243.1"/>
    <property type="molecule type" value="Genomic_DNA"/>
</dbReference>
<comment type="catalytic activity">
    <reaction evidence="8">
        <text>4-demethyl-7-[(3S)-3-amino-3-carboxypropyl]wyosine(37) in tRNA(Phe) + S-adenosyl-L-methionine = 7-[(3S)-3-amino-3-carboxypropyl]wyosine(37) in tRNA(Phe) + S-adenosyl-L-homocysteine + H(+)</text>
        <dbReference type="Rhea" id="RHEA:36635"/>
        <dbReference type="Rhea" id="RHEA-COMP:10378"/>
        <dbReference type="Rhea" id="RHEA-COMP:10379"/>
        <dbReference type="ChEBI" id="CHEBI:15378"/>
        <dbReference type="ChEBI" id="CHEBI:57856"/>
        <dbReference type="ChEBI" id="CHEBI:59789"/>
        <dbReference type="ChEBI" id="CHEBI:73543"/>
        <dbReference type="ChEBI" id="CHEBI:73550"/>
        <dbReference type="EC" id="2.1.1.282"/>
    </reaction>
</comment>
<evidence type="ECO:0000313" key="12">
    <source>
        <dbReference type="Proteomes" id="UP000800235"/>
    </source>
</evidence>
<comment type="caution">
    <text evidence="11">The sequence shown here is derived from an EMBL/GenBank/DDBJ whole genome shotgun (WGS) entry which is preliminary data.</text>
</comment>
<comment type="similarity">
    <text evidence="1">Belongs to the TYW3 family.</text>
</comment>
<dbReference type="SUPFAM" id="SSF111278">
    <property type="entry name" value="SSo0622-like"/>
    <property type="match status" value="1"/>
</dbReference>
<accession>A0A9P4TT05</accession>
<reference evidence="11" key="1">
    <citation type="journal article" date="2020" name="Stud. Mycol.">
        <title>101 Dothideomycetes genomes: a test case for predicting lifestyles and emergence of pathogens.</title>
        <authorList>
            <person name="Haridas S."/>
            <person name="Albert R."/>
            <person name="Binder M."/>
            <person name="Bloem J."/>
            <person name="Labutti K."/>
            <person name="Salamov A."/>
            <person name="Andreopoulos B."/>
            <person name="Baker S."/>
            <person name="Barry K."/>
            <person name="Bills G."/>
            <person name="Bluhm B."/>
            <person name="Cannon C."/>
            <person name="Castanera R."/>
            <person name="Culley D."/>
            <person name="Daum C."/>
            <person name="Ezra D."/>
            <person name="Gonzalez J."/>
            <person name="Henrissat B."/>
            <person name="Kuo A."/>
            <person name="Liang C."/>
            <person name="Lipzen A."/>
            <person name="Lutzoni F."/>
            <person name="Magnuson J."/>
            <person name="Mondo S."/>
            <person name="Nolan M."/>
            <person name="Ohm R."/>
            <person name="Pangilinan J."/>
            <person name="Park H.-J."/>
            <person name="Ramirez L."/>
            <person name="Alfaro M."/>
            <person name="Sun H."/>
            <person name="Tritt A."/>
            <person name="Yoshinaga Y."/>
            <person name="Zwiers L.-H."/>
            <person name="Turgeon B."/>
            <person name="Goodwin S."/>
            <person name="Spatafora J."/>
            <person name="Crous P."/>
            <person name="Grigoriev I."/>
        </authorList>
    </citation>
    <scope>NUCLEOTIDE SEQUENCE</scope>
    <source>
        <strain evidence="11">CBS 130266</strain>
    </source>
</reference>
<evidence type="ECO:0000256" key="8">
    <source>
        <dbReference type="ARBA" id="ARBA00049202"/>
    </source>
</evidence>
<keyword evidence="6" id="KW-0819">tRNA processing</keyword>
<evidence type="ECO:0000256" key="4">
    <source>
        <dbReference type="ARBA" id="ARBA00022679"/>
    </source>
</evidence>
<dbReference type="EC" id="2.1.1.282" evidence="2"/>
<evidence type="ECO:0000256" key="9">
    <source>
        <dbReference type="SAM" id="MobiDB-lite"/>
    </source>
</evidence>
<dbReference type="GO" id="GO:0032259">
    <property type="term" value="P:methylation"/>
    <property type="evidence" value="ECO:0007669"/>
    <property type="project" value="UniProtKB-KW"/>
</dbReference>
<proteinExistence type="inferred from homology"/>
<dbReference type="Pfam" id="PF02676">
    <property type="entry name" value="TYW3"/>
    <property type="match status" value="1"/>
</dbReference>
<dbReference type="Gene3D" id="3.30.1960.10">
    <property type="entry name" value="tRNA wybutosine-synthesizing-like"/>
    <property type="match status" value="1"/>
</dbReference>
<dbReference type="OrthoDB" id="263283at2759"/>
<dbReference type="GO" id="GO:0008168">
    <property type="term" value="F:methyltransferase activity"/>
    <property type="evidence" value="ECO:0007669"/>
    <property type="project" value="UniProtKB-KW"/>
</dbReference>
<feature type="region of interest" description="Disordered" evidence="9">
    <location>
        <begin position="282"/>
        <end position="307"/>
    </location>
</feature>
<evidence type="ECO:0000313" key="11">
    <source>
        <dbReference type="EMBL" id="KAF2421243.1"/>
    </source>
</evidence>
<keyword evidence="3" id="KW-0489">Methyltransferase</keyword>
<evidence type="ECO:0000256" key="5">
    <source>
        <dbReference type="ARBA" id="ARBA00022691"/>
    </source>
</evidence>
<evidence type="ECO:0000259" key="10">
    <source>
        <dbReference type="Pfam" id="PF02676"/>
    </source>
</evidence>
<keyword evidence="4" id="KW-0808">Transferase</keyword>
<evidence type="ECO:0000256" key="7">
    <source>
        <dbReference type="ARBA" id="ARBA00030554"/>
    </source>
</evidence>
<name>A0A9P4TT05_9PEZI</name>
<dbReference type="InterPro" id="IPR003827">
    <property type="entry name" value="tRNA_yW-synthesising"/>
</dbReference>
<keyword evidence="12" id="KW-1185">Reference proteome</keyword>